<dbReference type="OrthoDB" id="9802264at2"/>
<sequence>MSVMNKLEWRGVSKQFGAQKVLDGLDLAVAPGRSLALLGRSGQGKSVTIKLALGLMQADAGEVLLDGVDVTHLPARERRASFASIGMLFQGGALFDSLPVWENVAFRLINADGVGRREARERAVEALALVKLAPDVADRYPSELSGGMQKRAGLARAIVGSPSLLFFDEPTTGLDPITAGAINELIRDRVTSLGCTAVSITHDMVSARVIADEVAMLDGGRIVWRGSAGDLDHADHPLVRAFIRGEPLEE</sequence>
<organism evidence="5 6">
    <name type="scientific">Novosphingobium umbonatum</name>
    <dbReference type="NCBI Taxonomy" id="1908524"/>
    <lineage>
        <taxon>Bacteria</taxon>
        <taxon>Pseudomonadati</taxon>
        <taxon>Pseudomonadota</taxon>
        <taxon>Alphaproteobacteria</taxon>
        <taxon>Sphingomonadales</taxon>
        <taxon>Sphingomonadaceae</taxon>
        <taxon>Novosphingobium</taxon>
    </lineage>
</organism>
<keyword evidence="6" id="KW-1185">Reference proteome</keyword>
<feature type="domain" description="ABC transporter" evidence="4">
    <location>
        <begin position="7"/>
        <end position="244"/>
    </location>
</feature>
<protein>
    <submittedName>
        <fullName evidence="5">ATP-binding cassette domain-containing protein</fullName>
    </submittedName>
</protein>
<keyword evidence="2" id="KW-0547">Nucleotide-binding</keyword>
<dbReference type="RefSeq" id="WP_127705618.1">
    <property type="nucleotide sequence ID" value="NZ_SACO01000001.1"/>
</dbReference>
<dbReference type="PROSITE" id="PS00211">
    <property type="entry name" value="ABC_TRANSPORTER_1"/>
    <property type="match status" value="1"/>
</dbReference>
<dbReference type="Pfam" id="PF00005">
    <property type="entry name" value="ABC_tran"/>
    <property type="match status" value="1"/>
</dbReference>
<dbReference type="AlphaFoldDB" id="A0A437ND48"/>
<reference evidence="5 6" key="1">
    <citation type="submission" date="2019-01" db="EMBL/GenBank/DDBJ databases">
        <authorList>
            <person name="Chen W.-M."/>
        </authorList>
    </citation>
    <scope>NUCLEOTIDE SEQUENCE [LARGE SCALE GENOMIC DNA]</scope>
    <source>
        <strain evidence="5 6">FSY-9</strain>
    </source>
</reference>
<dbReference type="PANTHER" id="PTHR43023:SF3">
    <property type="entry name" value="PROTEIN TRIGALACTOSYLDIACYLGLYCEROL 3, CHLOROPLASTIC"/>
    <property type="match status" value="1"/>
</dbReference>
<dbReference type="GO" id="GO:0005524">
    <property type="term" value="F:ATP binding"/>
    <property type="evidence" value="ECO:0007669"/>
    <property type="project" value="UniProtKB-KW"/>
</dbReference>
<dbReference type="PROSITE" id="PS50893">
    <property type="entry name" value="ABC_TRANSPORTER_2"/>
    <property type="match status" value="1"/>
</dbReference>
<dbReference type="EMBL" id="SACO01000001">
    <property type="protein sequence ID" value="RVU07864.1"/>
    <property type="molecule type" value="Genomic_DNA"/>
</dbReference>
<dbReference type="SUPFAM" id="SSF52540">
    <property type="entry name" value="P-loop containing nucleoside triphosphate hydrolases"/>
    <property type="match status" value="1"/>
</dbReference>
<evidence type="ECO:0000313" key="6">
    <source>
        <dbReference type="Proteomes" id="UP000282837"/>
    </source>
</evidence>
<comment type="caution">
    <text evidence="5">The sequence shown here is derived from an EMBL/GenBank/DDBJ whole genome shotgun (WGS) entry which is preliminary data.</text>
</comment>
<accession>A0A437ND48</accession>
<dbReference type="InterPro" id="IPR003593">
    <property type="entry name" value="AAA+_ATPase"/>
</dbReference>
<dbReference type="PANTHER" id="PTHR43023">
    <property type="entry name" value="PROTEIN TRIGALACTOSYLDIACYLGLYCEROL 3, CHLOROPLASTIC"/>
    <property type="match status" value="1"/>
</dbReference>
<keyword evidence="1" id="KW-0813">Transport</keyword>
<name>A0A437ND48_9SPHN</name>
<dbReference type="Gene3D" id="3.40.50.300">
    <property type="entry name" value="P-loop containing nucleotide triphosphate hydrolases"/>
    <property type="match status" value="1"/>
</dbReference>
<dbReference type="GO" id="GO:0016887">
    <property type="term" value="F:ATP hydrolysis activity"/>
    <property type="evidence" value="ECO:0007669"/>
    <property type="project" value="InterPro"/>
</dbReference>
<proteinExistence type="predicted"/>
<evidence type="ECO:0000259" key="4">
    <source>
        <dbReference type="PROSITE" id="PS50893"/>
    </source>
</evidence>
<evidence type="ECO:0000313" key="5">
    <source>
        <dbReference type="EMBL" id="RVU07864.1"/>
    </source>
</evidence>
<evidence type="ECO:0000256" key="2">
    <source>
        <dbReference type="ARBA" id="ARBA00022741"/>
    </source>
</evidence>
<dbReference type="InterPro" id="IPR003439">
    <property type="entry name" value="ABC_transporter-like_ATP-bd"/>
</dbReference>
<dbReference type="Proteomes" id="UP000282837">
    <property type="component" value="Unassembled WGS sequence"/>
</dbReference>
<dbReference type="InterPro" id="IPR027417">
    <property type="entry name" value="P-loop_NTPase"/>
</dbReference>
<keyword evidence="3 5" id="KW-0067">ATP-binding</keyword>
<gene>
    <name evidence="5" type="ORF">EOE18_01955</name>
</gene>
<dbReference type="SMART" id="SM00382">
    <property type="entry name" value="AAA"/>
    <property type="match status" value="1"/>
</dbReference>
<dbReference type="InterPro" id="IPR017871">
    <property type="entry name" value="ABC_transporter-like_CS"/>
</dbReference>
<evidence type="ECO:0000256" key="1">
    <source>
        <dbReference type="ARBA" id="ARBA00022448"/>
    </source>
</evidence>
<evidence type="ECO:0000256" key="3">
    <source>
        <dbReference type="ARBA" id="ARBA00022840"/>
    </source>
</evidence>